<sequence length="310" mass="34646">MKKSILLLIIVAITNLTTCSSYAKNNDEIQTIPTKKSAYNGVHLQANIVYAKTEVKPLHMHILLPKQKSKPRPLIVFIKGGGWGFHHPQKTFEFIPQLVMFAQHGYVVASIEHRTSHEGKFPTQLYDVKNAIRYLRAHAVQYNVNPNRIGVWGNSSGGHLAALLGTTGGVRELEGDGEYLNESSSVQAVVDWYGPTDMLQMSKYPADVDFDSPDSPESVLIGGALQENKEKVRRANPITYITKEDPPFLIMHGDKDRRVPYNQSVLLFEALKKANVEATMIKIKGAGHGGFSQPEILNTVQQFFDNHLKR</sequence>
<dbReference type="Proteomes" id="UP001589738">
    <property type="component" value="Unassembled WGS sequence"/>
</dbReference>
<dbReference type="InterPro" id="IPR029058">
    <property type="entry name" value="AB_hydrolase_fold"/>
</dbReference>
<dbReference type="Gene3D" id="3.40.50.1820">
    <property type="entry name" value="alpha/beta hydrolase"/>
    <property type="match status" value="1"/>
</dbReference>
<evidence type="ECO:0000259" key="3">
    <source>
        <dbReference type="Pfam" id="PF20434"/>
    </source>
</evidence>
<evidence type="ECO:0000313" key="4">
    <source>
        <dbReference type="EMBL" id="MFC0478202.1"/>
    </source>
</evidence>
<dbReference type="RefSeq" id="WP_377059192.1">
    <property type="nucleotide sequence ID" value="NZ_JBHLUU010000127.1"/>
</dbReference>
<name>A0ABV6KYX0_9BACI</name>
<evidence type="ECO:0000256" key="2">
    <source>
        <dbReference type="SAM" id="SignalP"/>
    </source>
</evidence>
<accession>A0ABV6KYX0</accession>
<evidence type="ECO:0000256" key="1">
    <source>
        <dbReference type="ARBA" id="ARBA00022801"/>
    </source>
</evidence>
<feature type="signal peptide" evidence="2">
    <location>
        <begin position="1"/>
        <end position="23"/>
    </location>
</feature>
<keyword evidence="2" id="KW-0732">Signal</keyword>
<organism evidence="4 5">
    <name type="scientific">Robertmurraya beringensis</name>
    <dbReference type="NCBI Taxonomy" id="641660"/>
    <lineage>
        <taxon>Bacteria</taxon>
        <taxon>Bacillati</taxon>
        <taxon>Bacillota</taxon>
        <taxon>Bacilli</taxon>
        <taxon>Bacillales</taxon>
        <taxon>Bacillaceae</taxon>
        <taxon>Robertmurraya</taxon>
    </lineage>
</organism>
<dbReference type="EMBL" id="JBHLUU010000127">
    <property type="protein sequence ID" value="MFC0478202.1"/>
    <property type="molecule type" value="Genomic_DNA"/>
</dbReference>
<feature type="domain" description="BD-FAE-like" evidence="3">
    <location>
        <begin position="60"/>
        <end position="271"/>
    </location>
</feature>
<keyword evidence="5" id="KW-1185">Reference proteome</keyword>
<dbReference type="PANTHER" id="PTHR48081:SF13">
    <property type="entry name" value="ALPHA_BETA HYDROLASE"/>
    <property type="match status" value="1"/>
</dbReference>
<gene>
    <name evidence="4" type="ORF">ACFFHF_23725</name>
</gene>
<protein>
    <submittedName>
        <fullName evidence="4">Prolyl oligopeptidase family serine peptidase</fullName>
    </submittedName>
</protein>
<dbReference type="SUPFAM" id="SSF53474">
    <property type="entry name" value="alpha/beta-Hydrolases"/>
    <property type="match status" value="1"/>
</dbReference>
<evidence type="ECO:0000313" key="5">
    <source>
        <dbReference type="Proteomes" id="UP001589738"/>
    </source>
</evidence>
<dbReference type="InterPro" id="IPR049492">
    <property type="entry name" value="BD-FAE-like_dom"/>
</dbReference>
<dbReference type="PANTHER" id="PTHR48081">
    <property type="entry name" value="AB HYDROLASE SUPERFAMILY PROTEIN C4A8.06C"/>
    <property type="match status" value="1"/>
</dbReference>
<comment type="caution">
    <text evidence="4">The sequence shown here is derived from an EMBL/GenBank/DDBJ whole genome shotgun (WGS) entry which is preliminary data.</text>
</comment>
<reference evidence="4 5" key="1">
    <citation type="submission" date="2024-09" db="EMBL/GenBank/DDBJ databases">
        <authorList>
            <person name="Sun Q."/>
            <person name="Mori K."/>
        </authorList>
    </citation>
    <scope>NUCLEOTIDE SEQUENCE [LARGE SCALE GENOMIC DNA]</scope>
    <source>
        <strain evidence="4 5">CGMCC 1.9126</strain>
    </source>
</reference>
<dbReference type="InterPro" id="IPR050300">
    <property type="entry name" value="GDXG_lipolytic_enzyme"/>
</dbReference>
<proteinExistence type="predicted"/>
<keyword evidence="1" id="KW-0378">Hydrolase</keyword>
<feature type="chain" id="PRO_5045769457" evidence="2">
    <location>
        <begin position="24"/>
        <end position="310"/>
    </location>
</feature>
<dbReference type="Pfam" id="PF20434">
    <property type="entry name" value="BD-FAE"/>
    <property type="match status" value="1"/>
</dbReference>